<evidence type="ECO:0000313" key="2">
    <source>
        <dbReference type="EMBL" id="KAF5200517.1"/>
    </source>
</evidence>
<dbReference type="AlphaFoldDB" id="A0A7J6WUE7"/>
<proteinExistence type="predicted"/>
<name>A0A7J6WUE7_THATH</name>
<reference evidence="2 3" key="1">
    <citation type="submission" date="2020-06" db="EMBL/GenBank/DDBJ databases">
        <title>Transcriptomic and genomic resources for Thalictrum thalictroides and T. hernandezii: Facilitating candidate gene discovery in an emerging model plant lineage.</title>
        <authorList>
            <person name="Arias T."/>
            <person name="Riano-Pachon D.M."/>
            <person name="Di Stilio V.S."/>
        </authorList>
    </citation>
    <scope>NUCLEOTIDE SEQUENCE [LARGE SCALE GENOMIC DNA]</scope>
    <source>
        <strain evidence="3">cv. WT478/WT964</strain>
        <tissue evidence="2">Leaves</tissue>
    </source>
</reference>
<keyword evidence="3" id="KW-1185">Reference proteome</keyword>
<dbReference type="Proteomes" id="UP000554482">
    <property type="component" value="Unassembled WGS sequence"/>
</dbReference>
<evidence type="ECO:0000313" key="3">
    <source>
        <dbReference type="Proteomes" id="UP000554482"/>
    </source>
</evidence>
<feature type="compositionally biased region" description="Basic residues" evidence="1">
    <location>
        <begin position="1"/>
        <end position="10"/>
    </location>
</feature>
<gene>
    <name evidence="2" type="ORF">FRX31_009903</name>
</gene>
<organism evidence="2 3">
    <name type="scientific">Thalictrum thalictroides</name>
    <name type="common">Rue-anemone</name>
    <name type="synonym">Anemone thalictroides</name>
    <dbReference type="NCBI Taxonomy" id="46969"/>
    <lineage>
        <taxon>Eukaryota</taxon>
        <taxon>Viridiplantae</taxon>
        <taxon>Streptophyta</taxon>
        <taxon>Embryophyta</taxon>
        <taxon>Tracheophyta</taxon>
        <taxon>Spermatophyta</taxon>
        <taxon>Magnoliopsida</taxon>
        <taxon>Ranunculales</taxon>
        <taxon>Ranunculaceae</taxon>
        <taxon>Thalictroideae</taxon>
        <taxon>Thalictrum</taxon>
    </lineage>
</organism>
<comment type="caution">
    <text evidence="2">The sequence shown here is derived from an EMBL/GenBank/DDBJ whole genome shotgun (WGS) entry which is preliminary data.</text>
</comment>
<protein>
    <submittedName>
        <fullName evidence="2">Uncharacterized protein</fullName>
    </submittedName>
</protein>
<dbReference type="EMBL" id="JABWDY010010662">
    <property type="protein sequence ID" value="KAF5200517.1"/>
    <property type="molecule type" value="Genomic_DNA"/>
</dbReference>
<sequence>MKAKKRRSGRSGHGWGSSLSMKDKKRRSGRGWGPHCWGQYEKFVFILMVWKISTNRYLREILKDTICSLYSNLASELNGPLYDGDIDILHWKHYTISPPYSG</sequence>
<evidence type="ECO:0000256" key="1">
    <source>
        <dbReference type="SAM" id="MobiDB-lite"/>
    </source>
</evidence>
<feature type="region of interest" description="Disordered" evidence="1">
    <location>
        <begin position="1"/>
        <end position="36"/>
    </location>
</feature>
<accession>A0A7J6WUE7</accession>